<gene>
    <name evidence="1" type="ORF">CEV31_1618</name>
</gene>
<dbReference type="InterPro" id="IPR008620">
    <property type="entry name" value="FixH"/>
</dbReference>
<evidence type="ECO:0000313" key="1">
    <source>
        <dbReference type="EMBL" id="OYR20192.1"/>
    </source>
</evidence>
<dbReference type="Pfam" id="PF05751">
    <property type="entry name" value="FixH"/>
    <property type="match status" value="1"/>
</dbReference>
<protein>
    <submittedName>
        <fullName evidence="1">FixH family protein</fullName>
    </submittedName>
</protein>
<dbReference type="EMBL" id="NNRJ01000015">
    <property type="protein sequence ID" value="OYR20192.1"/>
    <property type="molecule type" value="Genomic_DNA"/>
</dbReference>
<dbReference type="AlphaFoldDB" id="A0A256FZD0"/>
<evidence type="ECO:0000313" key="2">
    <source>
        <dbReference type="Proteomes" id="UP000215590"/>
    </source>
</evidence>
<proteinExistence type="predicted"/>
<reference evidence="1 2" key="1">
    <citation type="submission" date="2017-07" db="EMBL/GenBank/DDBJ databases">
        <title>Phylogenetic study on the rhizospheric bacterium Ochrobactrum sp. A44.</title>
        <authorList>
            <person name="Krzyzanowska D.M."/>
            <person name="Ossowicki A."/>
            <person name="Rajewska M."/>
            <person name="Maciag T."/>
            <person name="Kaczynski Z."/>
            <person name="Czerwicka M."/>
            <person name="Jafra S."/>
        </authorList>
    </citation>
    <scope>NUCLEOTIDE SEQUENCE [LARGE SCALE GENOMIC DNA]</scope>
    <source>
        <strain evidence="1 2">DSM 7216</strain>
    </source>
</reference>
<organism evidence="1 2">
    <name type="scientific">Brucella thiophenivorans</name>
    <dbReference type="NCBI Taxonomy" id="571255"/>
    <lineage>
        <taxon>Bacteria</taxon>
        <taxon>Pseudomonadati</taxon>
        <taxon>Pseudomonadota</taxon>
        <taxon>Alphaproteobacteria</taxon>
        <taxon>Hyphomicrobiales</taxon>
        <taxon>Brucellaceae</taxon>
        <taxon>Brucella/Ochrobactrum group</taxon>
        <taxon>Brucella</taxon>
    </lineage>
</organism>
<accession>A0A256FZD0</accession>
<name>A0A256FZD0_9HYPH</name>
<comment type="caution">
    <text evidence="1">The sequence shown here is derived from an EMBL/GenBank/DDBJ whole genome shotgun (WGS) entry which is preliminary data.</text>
</comment>
<keyword evidence="2" id="KW-1185">Reference proteome</keyword>
<sequence>MVKNTYVASQEFNDKAETGKEQAALEWQQTATFADGIFTYKLTDRNGTPVQITGGTAEFKRPVGDVNDTKVKLSANGSGLLSSPLELDEGAWIMEVNSDAGLDDPYRHIVRILIKDGKMQ</sequence>
<dbReference type="Proteomes" id="UP000215590">
    <property type="component" value="Unassembled WGS sequence"/>
</dbReference>